<keyword evidence="2 6" id="KW-0812">Transmembrane</keyword>
<dbReference type="Pfam" id="PF03151">
    <property type="entry name" value="TPT"/>
    <property type="match status" value="1"/>
</dbReference>
<evidence type="ECO:0000256" key="3">
    <source>
        <dbReference type="ARBA" id="ARBA00022989"/>
    </source>
</evidence>
<dbReference type="InterPro" id="IPR004853">
    <property type="entry name" value="Sugar_P_trans_dom"/>
</dbReference>
<dbReference type="InterPro" id="IPR037185">
    <property type="entry name" value="EmrE-like"/>
</dbReference>
<dbReference type="SUPFAM" id="SSF103481">
    <property type="entry name" value="Multidrug resistance efflux transporter EmrE"/>
    <property type="match status" value="1"/>
</dbReference>
<feature type="transmembrane region" description="Helical" evidence="6">
    <location>
        <begin position="243"/>
        <end position="263"/>
    </location>
</feature>
<feature type="transmembrane region" description="Helical" evidence="6">
    <location>
        <begin position="174"/>
        <end position="192"/>
    </location>
</feature>
<name>A0A835Y413_9CHLO</name>
<evidence type="ECO:0000313" key="8">
    <source>
        <dbReference type="EMBL" id="KAG2492125.1"/>
    </source>
</evidence>
<feature type="transmembrane region" description="Helical" evidence="6">
    <location>
        <begin position="127"/>
        <end position="154"/>
    </location>
</feature>
<accession>A0A835Y413</accession>
<proteinExistence type="predicted"/>
<reference evidence="8" key="1">
    <citation type="journal article" date="2020" name="bioRxiv">
        <title>Comparative genomics of Chlamydomonas.</title>
        <authorList>
            <person name="Craig R.J."/>
            <person name="Hasan A.R."/>
            <person name="Ness R.W."/>
            <person name="Keightley P.D."/>
        </authorList>
    </citation>
    <scope>NUCLEOTIDE SEQUENCE</scope>
    <source>
        <strain evidence="8">CCAP 11/70</strain>
    </source>
</reference>
<sequence>MVVSSAKSPMDEEQPLLSPGEGSADQSKDPHSHHRLVCGISPVLMSGIAYCCASGSMVLLNKHALASFGFTAPTVLLCFQCALAAILVKLCELVGWVKLQPLKRDLVAVWFPVVSLMRLVAPKKLPGLNLIFVGMIGTSFYALKEVGVGMVTVWKNLSNVVTALGDVFIYKRSYTWPVWGCLGLMLCSAVTGASTDARFTWSGYSWQIANCFFTSAYALYLRSVMDKVAEHTTNKQRMDEFSMVYYNNLLSIPPIVAMIWYFGEYKGLMEQPALQNPAFLMVSSMGGIIGFAISFSSLWFLSQTTATIYSLVGALNKIPVAVVGLVAFAEPTNPKNLMSIIIGLGAGVLFTQVKSK</sequence>
<organism evidence="8 9">
    <name type="scientific">Edaphochlamys debaryana</name>
    <dbReference type="NCBI Taxonomy" id="47281"/>
    <lineage>
        <taxon>Eukaryota</taxon>
        <taxon>Viridiplantae</taxon>
        <taxon>Chlorophyta</taxon>
        <taxon>core chlorophytes</taxon>
        <taxon>Chlorophyceae</taxon>
        <taxon>CS clade</taxon>
        <taxon>Chlamydomonadales</taxon>
        <taxon>Chlamydomonadales incertae sedis</taxon>
        <taxon>Edaphochlamys</taxon>
    </lineage>
</organism>
<feature type="region of interest" description="Disordered" evidence="5">
    <location>
        <begin position="1"/>
        <end position="30"/>
    </location>
</feature>
<dbReference type="Proteomes" id="UP000612055">
    <property type="component" value="Unassembled WGS sequence"/>
</dbReference>
<protein>
    <recommendedName>
        <fullName evidence="7">Sugar phosphate transporter domain-containing protein</fullName>
    </recommendedName>
</protein>
<evidence type="ECO:0000256" key="2">
    <source>
        <dbReference type="ARBA" id="ARBA00022692"/>
    </source>
</evidence>
<dbReference type="PANTHER" id="PTHR11132">
    <property type="entry name" value="SOLUTE CARRIER FAMILY 35"/>
    <property type="match status" value="1"/>
</dbReference>
<evidence type="ECO:0000256" key="6">
    <source>
        <dbReference type="SAM" id="Phobius"/>
    </source>
</evidence>
<evidence type="ECO:0000313" key="9">
    <source>
        <dbReference type="Proteomes" id="UP000612055"/>
    </source>
</evidence>
<gene>
    <name evidence="8" type="ORF">HYH03_009616</name>
</gene>
<dbReference type="OrthoDB" id="417037at2759"/>
<keyword evidence="4 6" id="KW-0472">Membrane</keyword>
<comment type="caution">
    <text evidence="8">The sequence shown here is derived from an EMBL/GenBank/DDBJ whole genome shotgun (WGS) entry which is preliminary data.</text>
</comment>
<comment type="subcellular location">
    <subcellularLocation>
        <location evidence="1">Membrane</location>
        <topology evidence="1">Multi-pass membrane protein</topology>
    </subcellularLocation>
</comment>
<feature type="domain" description="Sugar phosphate transporter" evidence="7">
    <location>
        <begin position="56"/>
        <end position="345"/>
    </location>
</feature>
<evidence type="ECO:0000256" key="5">
    <source>
        <dbReference type="SAM" id="MobiDB-lite"/>
    </source>
</evidence>
<dbReference type="InterPro" id="IPR050186">
    <property type="entry name" value="TPT_transporter"/>
</dbReference>
<feature type="transmembrane region" description="Helical" evidence="6">
    <location>
        <begin position="36"/>
        <end position="59"/>
    </location>
</feature>
<feature type="transmembrane region" description="Helical" evidence="6">
    <location>
        <begin position="204"/>
        <end position="222"/>
    </location>
</feature>
<evidence type="ECO:0000256" key="4">
    <source>
        <dbReference type="ARBA" id="ARBA00023136"/>
    </source>
</evidence>
<evidence type="ECO:0000256" key="1">
    <source>
        <dbReference type="ARBA" id="ARBA00004141"/>
    </source>
</evidence>
<evidence type="ECO:0000259" key="7">
    <source>
        <dbReference type="Pfam" id="PF03151"/>
    </source>
</evidence>
<dbReference type="AlphaFoldDB" id="A0A835Y413"/>
<feature type="transmembrane region" description="Helical" evidence="6">
    <location>
        <begin position="278"/>
        <end position="301"/>
    </location>
</feature>
<feature type="transmembrane region" description="Helical" evidence="6">
    <location>
        <begin position="308"/>
        <end position="329"/>
    </location>
</feature>
<dbReference type="GO" id="GO:0016020">
    <property type="term" value="C:membrane"/>
    <property type="evidence" value="ECO:0007669"/>
    <property type="project" value="UniProtKB-SubCell"/>
</dbReference>
<dbReference type="EMBL" id="JAEHOE010000047">
    <property type="protein sequence ID" value="KAG2492125.1"/>
    <property type="molecule type" value="Genomic_DNA"/>
</dbReference>
<keyword evidence="3 6" id="KW-1133">Transmembrane helix</keyword>
<keyword evidence="9" id="KW-1185">Reference proteome</keyword>
<feature type="transmembrane region" description="Helical" evidence="6">
    <location>
        <begin position="65"/>
        <end position="90"/>
    </location>
</feature>